<dbReference type="EMBL" id="JBHUNF010000010">
    <property type="protein sequence ID" value="MFD2675521.1"/>
    <property type="molecule type" value="Genomic_DNA"/>
</dbReference>
<dbReference type="Pfam" id="PF18884">
    <property type="entry name" value="TSP3_bac"/>
    <property type="match status" value="21"/>
</dbReference>
<dbReference type="InterPro" id="IPR013783">
    <property type="entry name" value="Ig-like_fold"/>
</dbReference>
<feature type="chain" id="PRO_5045458792" evidence="7">
    <location>
        <begin position="32"/>
        <end position="1431"/>
    </location>
</feature>
<evidence type="ECO:0000313" key="9">
    <source>
        <dbReference type="EMBL" id="MFD2675521.1"/>
    </source>
</evidence>
<feature type="compositionally biased region" description="Basic and acidic residues" evidence="5">
    <location>
        <begin position="1206"/>
        <end position="1217"/>
    </location>
</feature>
<dbReference type="InterPro" id="IPR044055">
    <property type="entry name" value="RibLong"/>
</dbReference>
<dbReference type="PANTHER" id="PTHR37467:SF1">
    <property type="entry name" value="EXPORTED CALCIUM-BINDING GLYCOPROTEIN"/>
    <property type="match status" value="1"/>
</dbReference>
<evidence type="ECO:0000256" key="5">
    <source>
        <dbReference type="SAM" id="MobiDB-lite"/>
    </source>
</evidence>
<evidence type="ECO:0000256" key="7">
    <source>
        <dbReference type="SAM" id="SignalP"/>
    </source>
</evidence>
<keyword evidence="10" id="KW-1185">Reference proteome</keyword>
<feature type="compositionally biased region" description="Basic and acidic residues" evidence="5">
    <location>
        <begin position="829"/>
        <end position="845"/>
    </location>
</feature>
<feature type="compositionally biased region" description="Basic and acidic residues" evidence="5">
    <location>
        <begin position="1167"/>
        <end position="1180"/>
    </location>
</feature>
<dbReference type="Gene3D" id="2.60.40.10">
    <property type="entry name" value="Immunoglobulins"/>
    <property type="match status" value="1"/>
</dbReference>
<dbReference type="Pfam" id="PF18957">
    <property type="entry name" value="RibLong"/>
    <property type="match status" value="2"/>
</dbReference>
<feature type="signal peptide" evidence="7">
    <location>
        <begin position="1"/>
        <end position="31"/>
    </location>
</feature>
<evidence type="ECO:0000256" key="6">
    <source>
        <dbReference type="SAM" id="Phobius"/>
    </source>
</evidence>
<dbReference type="InterPro" id="IPR028974">
    <property type="entry name" value="TSP_type-3_rpt"/>
</dbReference>
<dbReference type="Proteomes" id="UP001597453">
    <property type="component" value="Unassembled WGS sequence"/>
</dbReference>
<feature type="compositionally biased region" description="Acidic residues" evidence="5">
    <location>
        <begin position="960"/>
        <end position="970"/>
    </location>
</feature>
<comment type="subcellular location">
    <subcellularLocation>
        <location evidence="1">Secreted</location>
    </subcellularLocation>
</comment>
<proteinExistence type="predicted"/>
<feature type="compositionally biased region" description="Basic and acidic residues" evidence="5">
    <location>
        <begin position="884"/>
        <end position="894"/>
    </location>
</feature>
<dbReference type="SUPFAM" id="SSF49313">
    <property type="entry name" value="Cadherin-like"/>
    <property type="match status" value="1"/>
</dbReference>
<comment type="caution">
    <text evidence="9">The sequence shown here is derived from an EMBL/GenBank/DDBJ whole genome shotgun (WGS) entry which is preliminary data.</text>
</comment>
<keyword evidence="6" id="KW-1133">Transmembrane helix</keyword>
<feature type="compositionally biased region" description="Basic and acidic residues" evidence="5">
    <location>
        <begin position="982"/>
        <end position="997"/>
    </location>
</feature>
<evidence type="ECO:0000256" key="3">
    <source>
        <dbReference type="ARBA" id="ARBA00022729"/>
    </source>
</evidence>
<dbReference type="InterPro" id="IPR059100">
    <property type="entry name" value="TSP3_bac"/>
</dbReference>
<keyword evidence="4" id="KW-0106">Calcium</keyword>
<dbReference type="Pfam" id="PF05345">
    <property type="entry name" value="He_PIG"/>
    <property type="match status" value="1"/>
</dbReference>
<feature type="transmembrane region" description="Helical" evidence="6">
    <location>
        <begin position="1403"/>
        <end position="1421"/>
    </location>
</feature>
<feature type="compositionally biased region" description="Basic and acidic residues" evidence="5">
    <location>
        <begin position="1275"/>
        <end position="1286"/>
    </location>
</feature>
<dbReference type="PANTHER" id="PTHR37467">
    <property type="entry name" value="EXPORTED CALCIUM-BINDING GLYCOPROTEIN-RELATED"/>
    <property type="match status" value="1"/>
</dbReference>
<feature type="compositionally biased region" description="Acidic residues" evidence="5">
    <location>
        <begin position="1146"/>
        <end position="1155"/>
    </location>
</feature>
<dbReference type="RefSeq" id="WP_390280618.1">
    <property type="nucleotide sequence ID" value="NZ_JBHUNF010000010.1"/>
</dbReference>
<feature type="compositionally biased region" description="Acidic residues" evidence="5">
    <location>
        <begin position="1323"/>
        <end position="1333"/>
    </location>
</feature>
<keyword evidence="6" id="KW-0812">Transmembrane</keyword>
<sequence length="1431" mass="147174">MHQKRAGGNFRRGVALTLGLGLAGLTPVAGASFFAAPAQAQTFGIYAGAVAPMATIPTGEVAVDADMIASGRVTSASNLTDSFGVGRGLLSGHVFEVDPGGTPGATIDNGSTPAPDGTVVYAQFIDSDGSVSPVFTAKTHTLPGAVGGNGGAGTYAFGTGTGGMSWTDAYGKVHTYSAKGDQQYRIWAEPYTNDATGTQFTPLRQVGGFTPGTFIGTATSSNLGQWPSLGGNMQLTGVFMYSQPGDYMTSANPITDTAGPLASPAVSLQAKNSVSGRVWVELGKGADLANSATGPNYGSVSGDVAASEYTVVMSSLTSAGAAEASKINQLPDDQREAAFRELLTAHPEYIAATVKATTDADGRYTVRFPEGTLNTNYMYGYVLDRDGNVAEAYSGFMANTYQRPNANLSWTPQTSPAQNLVQNPMWYNVNFAVVPYVMPGLSITNYNTTDAPAQPGNTAELSFEGNLSPLPHKVVWTDTSGNVVKTCDATDSKDAIEACTFTVPADAKPGEIYTATLYAGSNAISADSFIVSPPRDNDTYQPVYQDTTIEQGSTKPVTIPTPVDPAKDLPEGTTFVGGSDGANEGVPTWATVNPDGTISIDQYVGDKPGDYVIPVTVKYPDGSTEVIEAKVTVVPNDATLFQPEYPTATVEAGASTTVPTPTDPNATLPEGTTFAPDPAATIPTWAVVNPDGTIAANPSADTIPGTYDISVVVSYPDGNSETITATVTVTQPADATLTVATDPLENQTVNVGEPITPATVTVKDAAGNPVTDATVTVTGLPDGVTYDPATGVISGAPTDPTEKPYPVVITVEKDGETASTTFTITVVDPNKDSDGDGLTDVREEELGTDPNNPDTDGDGLNDGQEVNETNTDPLDGDSDDDGLTDGREVNETKTDPNNPDSDGDGLTDGQEVLGGDHNPFDDDNDGIGDPTDPNNPDTDGDGLSDGDEVKLGTDPNNPDTDGDGISDGDEVSGVTNPTDADGDGKGDPTDPTNKDSDGDGLTDDEEINLGTDPSNPDTDKDGLTDGQEVNDTKTDPLKPDTDGDGLTDGHEVAIRTDPFKPDTDGDGLTDGQEVNDTKTDPLKPDTDGDGLTDGQEVNDTKTDPLNPDTDGDGLTDGQEVNGGDHNPFDNNNDGIGDPTDPLNPDTDGDGVEDGTEVTNNPATDPNTSDKDTDGDGLTDKEETDLGTDPNNPDTDGDGLSDGQEVNDTKTDPLKPDTDGDGLSDGQEVNDTKTDPLNPDTDGDGLSDGQEVNDTKTDPLKPDTDGDGLSDGQEVNDTKTDPLKPDTDGDGLTDGQEVNGGDHNPFDNNNDGIGDPTDPLNPDTDGDGLTDGEEVTGSKTGGVRTDPNKADTDGGGVNDGDEATAGTDPVDAGDDAKVAVDEQGKPVPAKPDALAITGADQGTFMGILAAALGAVGLGGLIARRNKGETDNA</sequence>
<dbReference type="InterPro" id="IPR053180">
    <property type="entry name" value="Ca-binding_acidic-repeat"/>
</dbReference>
<feature type="compositionally biased region" description="Acidic residues" evidence="5">
    <location>
        <begin position="998"/>
        <end position="1007"/>
    </location>
</feature>
<gene>
    <name evidence="9" type="ORF">ACFSUQ_09495</name>
</gene>
<feature type="region of interest" description="Disordered" evidence="5">
    <location>
        <begin position="820"/>
        <end position="1373"/>
    </location>
</feature>
<dbReference type="InterPro" id="IPR015919">
    <property type="entry name" value="Cadherin-like_sf"/>
</dbReference>
<keyword evidence="3 7" id="KW-0732">Signal</keyword>
<feature type="compositionally biased region" description="Basic and acidic residues" evidence="5">
    <location>
        <begin position="1075"/>
        <end position="1086"/>
    </location>
</feature>
<feature type="compositionally biased region" description="Acidic residues" evidence="5">
    <location>
        <begin position="874"/>
        <end position="883"/>
    </location>
</feature>
<feature type="compositionally biased region" description="Basic and acidic residues" evidence="5">
    <location>
        <begin position="1030"/>
        <end position="1063"/>
    </location>
</feature>
<dbReference type="NCBIfam" id="NF038186">
    <property type="entry name" value="YPDG_rpt"/>
    <property type="match status" value="2"/>
</dbReference>
<dbReference type="Gene3D" id="4.10.1080.10">
    <property type="entry name" value="TSP type-3 repeat"/>
    <property type="match status" value="1"/>
</dbReference>
<name>A0ABW5RLE1_9MICO</name>
<accession>A0ABW5RLE1</accession>
<feature type="domain" description="Long Rib" evidence="8">
    <location>
        <begin position="538"/>
        <end position="633"/>
    </location>
</feature>
<feature type="compositionally biased region" description="Basic and acidic residues" evidence="5">
    <location>
        <begin position="1252"/>
        <end position="1263"/>
    </location>
</feature>
<reference evidence="10" key="1">
    <citation type="journal article" date="2019" name="Int. J. Syst. Evol. Microbiol.">
        <title>The Global Catalogue of Microorganisms (GCM) 10K type strain sequencing project: providing services to taxonomists for standard genome sequencing and annotation.</title>
        <authorList>
            <consortium name="The Broad Institute Genomics Platform"/>
            <consortium name="The Broad Institute Genome Sequencing Center for Infectious Disease"/>
            <person name="Wu L."/>
            <person name="Ma J."/>
        </authorList>
    </citation>
    <scope>NUCLEOTIDE SEQUENCE [LARGE SCALE GENOMIC DNA]</scope>
    <source>
        <strain evidence="10">TISTR 1511</strain>
    </source>
</reference>
<feature type="domain" description="Long Rib" evidence="8">
    <location>
        <begin position="639"/>
        <end position="730"/>
    </location>
</feature>
<evidence type="ECO:0000256" key="1">
    <source>
        <dbReference type="ARBA" id="ARBA00004613"/>
    </source>
</evidence>
<protein>
    <submittedName>
        <fullName evidence="9">Rib/alpha-like domain-containing protein</fullName>
    </submittedName>
</protein>
<feature type="compositionally biased region" description="Low complexity" evidence="5">
    <location>
        <begin position="927"/>
        <end position="937"/>
    </location>
</feature>
<evidence type="ECO:0000259" key="8">
    <source>
        <dbReference type="Pfam" id="PF18957"/>
    </source>
</evidence>
<keyword evidence="2" id="KW-0964">Secreted</keyword>
<evidence type="ECO:0000256" key="2">
    <source>
        <dbReference type="ARBA" id="ARBA00022525"/>
    </source>
</evidence>
<evidence type="ECO:0000256" key="4">
    <source>
        <dbReference type="ARBA" id="ARBA00022837"/>
    </source>
</evidence>
<organism evidence="9 10">
    <name type="scientific">Gulosibacter bifidus</name>
    <dbReference type="NCBI Taxonomy" id="272239"/>
    <lineage>
        <taxon>Bacteria</taxon>
        <taxon>Bacillati</taxon>
        <taxon>Actinomycetota</taxon>
        <taxon>Actinomycetes</taxon>
        <taxon>Micrococcales</taxon>
        <taxon>Microbacteriaceae</taxon>
        <taxon>Gulosibacter</taxon>
    </lineage>
</organism>
<evidence type="ECO:0000313" key="10">
    <source>
        <dbReference type="Proteomes" id="UP001597453"/>
    </source>
</evidence>
<keyword evidence="6" id="KW-0472">Membrane</keyword>